<dbReference type="AlphaFoldDB" id="A0A140DXT2"/>
<evidence type="ECO:0000313" key="3">
    <source>
        <dbReference type="EMBL" id="OLU47452.1"/>
    </source>
</evidence>
<proteinExistence type="predicted"/>
<keyword evidence="1" id="KW-0812">Transmembrane</keyword>
<keyword evidence="1" id="KW-1133">Transmembrane helix</keyword>
<feature type="transmembrane region" description="Helical" evidence="1">
    <location>
        <begin position="84"/>
        <end position="101"/>
    </location>
</feature>
<sequence length="102" mass="10664">MTWTEVLPGILTMALVTYLIRALPLALFTRTITSPRIRSFLYYVPYAVLAAMTVPGVFTATPHLASAITGCAAAVLLAWHGKGLLAVSLAAAAAGLLALLIP</sequence>
<name>A0A140DXT2_9FIRM</name>
<dbReference type="EMBL" id="CP011391">
    <property type="protein sequence ID" value="AMK55459.1"/>
    <property type="molecule type" value="Genomic_DNA"/>
</dbReference>
<dbReference type="Proteomes" id="UP000186758">
    <property type="component" value="Unassembled WGS sequence"/>
</dbReference>
<dbReference type="Pfam" id="PF05437">
    <property type="entry name" value="AzlD"/>
    <property type="match status" value="1"/>
</dbReference>
<evidence type="ECO:0000313" key="4">
    <source>
        <dbReference type="Proteomes" id="UP000069771"/>
    </source>
</evidence>
<keyword evidence="4" id="KW-1185">Reference proteome</keyword>
<gene>
    <name evidence="2" type="ORF">AALO17_23250</name>
    <name evidence="3" type="ORF">BO223_00325</name>
</gene>
<dbReference type="EMBL" id="MPJZ01000004">
    <property type="protein sequence ID" value="OLU47452.1"/>
    <property type="molecule type" value="Genomic_DNA"/>
</dbReference>
<reference evidence="3 5" key="2">
    <citation type="submission" date="2016-11" db="EMBL/GenBank/DDBJ databases">
        <title>Description of two novel members of the family Erysipelotrichaceae: Ileibacterium lipovorans gen. nov., sp. nov. and Dubosiella newyorkensis, gen. nov., sp. nov.</title>
        <authorList>
            <person name="Cox L.M."/>
            <person name="Sohn J."/>
            <person name="Tyrrell K.L."/>
            <person name="Citron D.M."/>
            <person name="Lawson P.A."/>
            <person name="Patel N.B."/>
            <person name="Iizumi T."/>
            <person name="Perez-Perez G.I."/>
            <person name="Goldstein E.J."/>
            <person name="Blaser M.J."/>
        </authorList>
    </citation>
    <scope>NUCLEOTIDE SEQUENCE [LARGE SCALE GENOMIC DNA]</scope>
    <source>
        <strain evidence="3 5">NYU-BL-K8</strain>
    </source>
</reference>
<dbReference type="RefSeq" id="WP_067559148.1">
    <property type="nucleotide sequence ID" value="NZ_CAJTBG010000060.1"/>
</dbReference>
<dbReference type="STRING" id="1702221.AALO17_23250"/>
<dbReference type="PATRIC" id="fig|1702221.3.peg.2260"/>
<evidence type="ECO:0000313" key="2">
    <source>
        <dbReference type="EMBL" id="AMK55459.1"/>
    </source>
</evidence>
<dbReference type="InterPro" id="IPR008407">
    <property type="entry name" value="Brnchd-chn_aa_trnsp_AzlD"/>
</dbReference>
<organism evidence="2 4">
    <name type="scientific">Faecalibaculum rodentium</name>
    <dbReference type="NCBI Taxonomy" id="1702221"/>
    <lineage>
        <taxon>Bacteria</taxon>
        <taxon>Bacillati</taxon>
        <taxon>Bacillota</taxon>
        <taxon>Erysipelotrichia</taxon>
        <taxon>Erysipelotrichales</taxon>
        <taxon>Erysipelotrichaceae</taxon>
        <taxon>Faecalibaculum</taxon>
    </lineage>
</organism>
<feature type="transmembrane region" description="Helical" evidence="1">
    <location>
        <begin position="40"/>
        <end position="58"/>
    </location>
</feature>
<feature type="transmembrane region" description="Helical" evidence="1">
    <location>
        <begin position="6"/>
        <end position="28"/>
    </location>
</feature>
<dbReference type="Proteomes" id="UP000069771">
    <property type="component" value="Chromosome"/>
</dbReference>
<keyword evidence="1" id="KW-0472">Membrane</keyword>
<accession>A0A140DXT2</accession>
<evidence type="ECO:0000256" key="1">
    <source>
        <dbReference type="SAM" id="Phobius"/>
    </source>
</evidence>
<dbReference type="KEGG" id="fro:AALO17_23250"/>
<dbReference type="GeneID" id="78478873"/>
<protein>
    <submittedName>
        <fullName evidence="2">Branched-chain amino acid transporter</fullName>
    </submittedName>
</protein>
<dbReference type="OrthoDB" id="9811308at2"/>
<reference evidence="2 4" key="1">
    <citation type="journal article" date="2016" name="Gut Pathog.">
        <title>Whole genome sequencing of "Faecalibaculum rodentium" ALO17, isolated from C57BL/6J laboratory mouse feces.</title>
        <authorList>
            <person name="Lim S."/>
            <person name="Chang D.H."/>
            <person name="Ahn S."/>
            <person name="Kim B.C."/>
        </authorList>
    </citation>
    <scope>NUCLEOTIDE SEQUENCE [LARGE SCALE GENOMIC DNA]</scope>
    <source>
        <strain evidence="2 4">Alo17</strain>
    </source>
</reference>
<evidence type="ECO:0000313" key="5">
    <source>
        <dbReference type="Proteomes" id="UP000186758"/>
    </source>
</evidence>